<dbReference type="AlphaFoldDB" id="A0A9Q0AZE9"/>
<name>A0A9Q0AZE9_9PEZI</name>
<protein>
    <submittedName>
        <fullName evidence="2">Uncharacterized protein</fullName>
    </submittedName>
</protein>
<accession>A0A9Q0AZE9</accession>
<keyword evidence="3" id="KW-1185">Reference proteome</keyword>
<dbReference type="Proteomes" id="UP001056436">
    <property type="component" value="Unassembled WGS sequence"/>
</dbReference>
<feature type="compositionally biased region" description="Acidic residues" evidence="1">
    <location>
        <begin position="57"/>
        <end position="66"/>
    </location>
</feature>
<gene>
    <name evidence="2" type="ORF">CABS02_11931</name>
</gene>
<evidence type="ECO:0000256" key="1">
    <source>
        <dbReference type="SAM" id="MobiDB-lite"/>
    </source>
</evidence>
<reference evidence="2" key="1">
    <citation type="submission" date="2019-01" db="EMBL/GenBank/DDBJ databases">
        <title>Colletotrichum abscissum LGMF1257.</title>
        <authorList>
            <person name="Baroncelli R."/>
        </authorList>
    </citation>
    <scope>NUCLEOTIDE SEQUENCE</scope>
    <source>
        <strain evidence="2">Ca142</strain>
    </source>
</reference>
<comment type="caution">
    <text evidence="2">The sequence shown here is derived from an EMBL/GenBank/DDBJ whole genome shotgun (WGS) entry which is preliminary data.</text>
</comment>
<evidence type="ECO:0000313" key="2">
    <source>
        <dbReference type="EMBL" id="KAI3538103.1"/>
    </source>
</evidence>
<organism evidence="2 3">
    <name type="scientific">Colletotrichum abscissum</name>
    <dbReference type="NCBI Taxonomy" id="1671311"/>
    <lineage>
        <taxon>Eukaryota</taxon>
        <taxon>Fungi</taxon>
        <taxon>Dikarya</taxon>
        <taxon>Ascomycota</taxon>
        <taxon>Pezizomycotina</taxon>
        <taxon>Sordariomycetes</taxon>
        <taxon>Hypocreomycetidae</taxon>
        <taxon>Glomerellales</taxon>
        <taxon>Glomerellaceae</taxon>
        <taxon>Colletotrichum</taxon>
        <taxon>Colletotrichum acutatum species complex</taxon>
    </lineage>
</organism>
<evidence type="ECO:0000313" key="3">
    <source>
        <dbReference type="Proteomes" id="UP001056436"/>
    </source>
</evidence>
<sequence length="75" mass="7921">MLWKGLLTGMRQRNALYGGEDVVEASDFEADQRYRGGGGGGGGGVVGEVSAVAVAISEEEEEEEGRELDISDRSD</sequence>
<proteinExistence type="predicted"/>
<feature type="region of interest" description="Disordered" evidence="1">
    <location>
        <begin position="56"/>
        <end position="75"/>
    </location>
</feature>
<dbReference type="EMBL" id="SDAQ01000109">
    <property type="protein sequence ID" value="KAI3538103.1"/>
    <property type="molecule type" value="Genomic_DNA"/>
</dbReference>